<feature type="compositionally biased region" description="Basic and acidic residues" evidence="9">
    <location>
        <begin position="120"/>
        <end position="131"/>
    </location>
</feature>
<comment type="pathway">
    <text evidence="3">Protein modification; protein ubiquitination.</text>
</comment>
<evidence type="ECO:0000256" key="2">
    <source>
        <dbReference type="ARBA" id="ARBA00004496"/>
    </source>
</evidence>
<feature type="compositionally biased region" description="Polar residues" evidence="9">
    <location>
        <begin position="59"/>
        <end position="74"/>
    </location>
</feature>
<dbReference type="SUPFAM" id="SSF57850">
    <property type="entry name" value="RING/U-box"/>
    <property type="match status" value="1"/>
</dbReference>
<dbReference type="GO" id="GO:0005737">
    <property type="term" value="C:cytoplasm"/>
    <property type="evidence" value="ECO:0007669"/>
    <property type="project" value="UniProtKB-SubCell"/>
</dbReference>
<evidence type="ECO:0000259" key="10">
    <source>
        <dbReference type="PROSITE" id="PS51698"/>
    </source>
</evidence>
<keyword evidence="12" id="KW-1185">Reference proteome</keyword>
<keyword evidence="8" id="KW-0539">Nucleus</keyword>
<evidence type="ECO:0000256" key="3">
    <source>
        <dbReference type="ARBA" id="ARBA00004906"/>
    </source>
</evidence>
<sequence>MSELTPEEIRRRRLARLASGGAVGKLANNSSPSPAVPLSQTQGHGEVQDGVAAQMGACGTSSTQASSSRLNTEGGSVGACADIPVSSESQKSVDMETDCDKGQSQMDVDSGIETMEVEEYDARPDKRKRDPSFSSEASDEQIKTALCRIFLVSWQKEREDIMYVPELAEAAEQTEGGYHDLINQMVMEVTLGILDGRFNPSAALKPVVVTCSSSPHSVSAISEAAPKREFSEKFRPQPCEELDVLNYLFDCYERISIEERTAPKRSSIPPMSDALAEARSQCVLSTALVLRGAFSQDKTCSDVSLLLPFLLSHNLPRVFLPELVQKLKNDKTAFAEVFGPVLQGLNHMIASLSLDSDTFREPLSVLVELCEIKSDARNCRPICSLMVQQKNWIPEAMSNASGMEMEKLSLLGPFLGLSVFAEDNVKVVEKYFSGHQLTADNLRIVNQSLQHSLEFVRQECYKVIHSLLVHTDTRDTTLDFLTQLLVRNMKRAQIQVDERVVSGDGLMLNLMSIMELLSIRILLDKVDPYYPFHPKARISIRSEARFSCTSQEAEMWVEGIRKRGDHKWQEPNFSTDCFYLTLHCHHLSIIPIMRKYQRRLRAIRDLNRMIDEMEGNHPQWKSQVQRLQKSKLCADAGVLDQTMLVRVLRFYTQASQFLLRAADPKMQGAELPLPPDVPMEFAALPEFYLEDIADYLLFVLQFSPEVLVADPGMGDVLQLLIVMICSQNYIRNPYLVAKLVEVIFVMQPVVQPKAGKINQAFLMHELALTFLTPSLMQFYVDVESTGASSEFYDKFTIRYHLAIIFKSMWAIRAHKTKFIQEARLMGKQFVRFINMLMNDTTFLLDESLDSLKRIHETQELMDNQAQWNTLTRDQQQQKIRQLSMDERQCRSYLTLATETVEMFHYLTEEIKDPFLEESLVERLAAMLDFNLQQLCGRKCKDLKVKNPIKYGWEPKKLLSTLVDIYLHLDSETFACAIAQDERSFSKELFDDAIACMTKANIKSDTKIKEFQALQIKVQKIVVQRAGMEEDLGDIPDDFKDPLMDTLMKDPVKLPCGTVMDRAIIMRHLLNSQTDPFNRQPLTEDQLVSGQ</sequence>
<evidence type="ECO:0000256" key="4">
    <source>
        <dbReference type="ARBA" id="ARBA00007434"/>
    </source>
</evidence>
<dbReference type="EMBL" id="PZQS01000002">
    <property type="protein sequence ID" value="PVD36627.1"/>
    <property type="molecule type" value="Genomic_DNA"/>
</dbReference>
<reference evidence="11 12" key="1">
    <citation type="submission" date="2018-04" db="EMBL/GenBank/DDBJ databases">
        <title>The genome of golden apple snail Pomacea canaliculata provides insight into stress tolerance and invasive adaptation.</title>
        <authorList>
            <person name="Liu C."/>
            <person name="Liu B."/>
            <person name="Ren Y."/>
            <person name="Zhang Y."/>
            <person name="Wang H."/>
            <person name="Li S."/>
            <person name="Jiang F."/>
            <person name="Yin L."/>
            <person name="Zhang G."/>
            <person name="Qian W."/>
            <person name="Fan W."/>
        </authorList>
    </citation>
    <scope>NUCLEOTIDE SEQUENCE [LARGE SCALE GENOMIC DNA]</scope>
    <source>
        <strain evidence="11">SZHN2017</strain>
        <tissue evidence="11">Muscle</tissue>
    </source>
</reference>
<dbReference type="Proteomes" id="UP000245119">
    <property type="component" value="Linkage Group LG2"/>
</dbReference>
<evidence type="ECO:0000313" key="11">
    <source>
        <dbReference type="EMBL" id="PVD36627.1"/>
    </source>
</evidence>
<dbReference type="Pfam" id="PF04564">
    <property type="entry name" value="U-box"/>
    <property type="match status" value="1"/>
</dbReference>
<feature type="domain" description="U-box" evidence="10">
    <location>
        <begin position="1033"/>
        <end position="1090"/>
    </location>
</feature>
<feature type="compositionally biased region" description="Basic and acidic residues" evidence="9">
    <location>
        <begin position="91"/>
        <end position="101"/>
    </location>
</feature>
<dbReference type="InterPro" id="IPR019474">
    <property type="entry name" value="Ub_conjug_fac_E4_core"/>
</dbReference>
<dbReference type="GO" id="GO:0000151">
    <property type="term" value="C:ubiquitin ligase complex"/>
    <property type="evidence" value="ECO:0007669"/>
    <property type="project" value="InterPro"/>
</dbReference>
<dbReference type="GO" id="GO:0036503">
    <property type="term" value="P:ERAD pathway"/>
    <property type="evidence" value="ECO:0007669"/>
    <property type="project" value="InterPro"/>
</dbReference>
<dbReference type="SMART" id="SM00504">
    <property type="entry name" value="Ubox"/>
    <property type="match status" value="1"/>
</dbReference>
<evidence type="ECO:0000256" key="8">
    <source>
        <dbReference type="ARBA" id="ARBA00023242"/>
    </source>
</evidence>
<dbReference type="GO" id="GO:0005634">
    <property type="term" value="C:nucleus"/>
    <property type="evidence" value="ECO:0007669"/>
    <property type="project" value="UniProtKB-SubCell"/>
</dbReference>
<evidence type="ECO:0000256" key="5">
    <source>
        <dbReference type="ARBA" id="ARBA00022490"/>
    </source>
</evidence>
<dbReference type="UniPathway" id="UPA00143"/>
<dbReference type="OrthoDB" id="20295at2759"/>
<dbReference type="PROSITE" id="PS51698">
    <property type="entry name" value="U_BOX"/>
    <property type="match status" value="1"/>
</dbReference>
<evidence type="ECO:0000256" key="1">
    <source>
        <dbReference type="ARBA" id="ARBA00004123"/>
    </source>
</evidence>
<evidence type="ECO:0000256" key="7">
    <source>
        <dbReference type="ARBA" id="ARBA00022786"/>
    </source>
</evidence>
<gene>
    <name evidence="11" type="ORF">C0Q70_03613</name>
</gene>
<evidence type="ECO:0000313" key="12">
    <source>
        <dbReference type="Proteomes" id="UP000245119"/>
    </source>
</evidence>
<organism evidence="11 12">
    <name type="scientific">Pomacea canaliculata</name>
    <name type="common">Golden apple snail</name>
    <dbReference type="NCBI Taxonomy" id="400727"/>
    <lineage>
        <taxon>Eukaryota</taxon>
        <taxon>Metazoa</taxon>
        <taxon>Spiralia</taxon>
        <taxon>Lophotrochozoa</taxon>
        <taxon>Mollusca</taxon>
        <taxon>Gastropoda</taxon>
        <taxon>Caenogastropoda</taxon>
        <taxon>Architaenioglossa</taxon>
        <taxon>Ampullarioidea</taxon>
        <taxon>Ampullariidae</taxon>
        <taxon>Pomacea</taxon>
    </lineage>
</organism>
<dbReference type="PANTHER" id="PTHR13931">
    <property type="entry name" value="UBIQUITINATION FACTOR E4"/>
    <property type="match status" value="1"/>
</dbReference>
<dbReference type="GO" id="GO:0034450">
    <property type="term" value="F:ubiquitin-ubiquitin ligase activity"/>
    <property type="evidence" value="ECO:0007669"/>
    <property type="project" value="InterPro"/>
</dbReference>
<evidence type="ECO:0000256" key="6">
    <source>
        <dbReference type="ARBA" id="ARBA00022679"/>
    </source>
</evidence>
<dbReference type="GO" id="GO:0000209">
    <property type="term" value="P:protein polyubiquitination"/>
    <property type="evidence" value="ECO:0007669"/>
    <property type="project" value="TreeGrafter"/>
</dbReference>
<comment type="subcellular location">
    <subcellularLocation>
        <location evidence="2">Cytoplasm</location>
    </subcellularLocation>
    <subcellularLocation>
        <location evidence="1">Nucleus</location>
    </subcellularLocation>
</comment>
<keyword evidence="5" id="KW-0963">Cytoplasm</keyword>
<protein>
    <recommendedName>
        <fullName evidence="10">U-box domain-containing protein</fullName>
    </recommendedName>
</protein>
<dbReference type="GO" id="GO:0006511">
    <property type="term" value="P:ubiquitin-dependent protein catabolic process"/>
    <property type="evidence" value="ECO:0007669"/>
    <property type="project" value="InterPro"/>
</dbReference>
<feature type="compositionally biased region" description="Polar residues" evidence="9">
    <location>
        <begin position="27"/>
        <end position="43"/>
    </location>
</feature>
<keyword evidence="6" id="KW-0808">Transferase</keyword>
<accession>A0A2T7PTB6</accession>
<proteinExistence type="inferred from homology"/>
<dbReference type="CDD" id="cd16658">
    <property type="entry name" value="RING-Ubox_UBE4B"/>
    <property type="match status" value="1"/>
</dbReference>
<dbReference type="Gene3D" id="3.30.40.10">
    <property type="entry name" value="Zinc/RING finger domain, C3HC4 (zinc finger)"/>
    <property type="match status" value="1"/>
</dbReference>
<dbReference type="PANTHER" id="PTHR13931:SF2">
    <property type="entry name" value="UBIQUITIN CONJUGATION FACTOR E4 B"/>
    <property type="match status" value="1"/>
</dbReference>
<evidence type="ECO:0000256" key="9">
    <source>
        <dbReference type="SAM" id="MobiDB-lite"/>
    </source>
</evidence>
<dbReference type="InterPro" id="IPR013083">
    <property type="entry name" value="Znf_RING/FYVE/PHD"/>
</dbReference>
<keyword evidence="7" id="KW-0833">Ubl conjugation pathway</keyword>
<comment type="caution">
    <text evidence="11">The sequence shown here is derived from an EMBL/GenBank/DDBJ whole genome shotgun (WGS) entry which is preliminary data.</text>
</comment>
<name>A0A2T7PTB6_POMCA</name>
<comment type="similarity">
    <text evidence="4">Belongs to the ubiquitin conjugation factor E4 family.</text>
</comment>
<dbReference type="STRING" id="400727.A0A2T7PTB6"/>
<feature type="region of interest" description="Disordered" evidence="9">
    <location>
        <begin position="18"/>
        <end position="137"/>
    </location>
</feature>
<dbReference type="Pfam" id="PF10408">
    <property type="entry name" value="Ufd2P_core"/>
    <property type="match status" value="1"/>
</dbReference>
<dbReference type="AlphaFoldDB" id="A0A2T7PTB6"/>
<dbReference type="InterPro" id="IPR003613">
    <property type="entry name" value="Ubox_domain"/>
</dbReference>
<dbReference type="InterPro" id="IPR045132">
    <property type="entry name" value="UBE4"/>
</dbReference>